<evidence type="ECO:0000256" key="6">
    <source>
        <dbReference type="ARBA" id="ARBA00022490"/>
    </source>
</evidence>
<dbReference type="GO" id="GO:0046872">
    <property type="term" value="F:metal ion binding"/>
    <property type="evidence" value="ECO:0007669"/>
    <property type="project" value="UniProtKB-KW"/>
</dbReference>
<dbReference type="GO" id="GO:0005634">
    <property type="term" value="C:nucleus"/>
    <property type="evidence" value="ECO:0007669"/>
    <property type="project" value="UniProtKB-SubCell"/>
</dbReference>
<evidence type="ECO:0000313" key="15">
    <source>
        <dbReference type="Proteomes" id="UP000230233"/>
    </source>
</evidence>
<accession>A0A2G5TGK0</accession>
<dbReference type="CDD" id="cd07509">
    <property type="entry name" value="HAD_PPase"/>
    <property type="match status" value="1"/>
</dbReference>
<protein>
    <recommendedName>
        <fullName evidence="12">Phospholysine phosphohistidine inorganic pyrophosphate phosphatase</fullName>
        <ecNumber evidence="5">3.6.1.1</ecNumber>
    </recommendedName>
</protein>
<comment type="cofactor">
    <cofactor evidence="1">
        <name>Mg(2+)</name>
        <dbReference type="ChEBI" id="CHEBI:18420"/>
    </cofactor>
</comment>
<dbReference type="EC" id="3.6.1.1" evidence="5"/>
<evidence type="ECO:0000256" key="13">
    <source>
        <dbReference type="ARBA" id="ARBA00047820"/>
    </source>
</evidence>
<evidence type="ECO:0000256" key="10">
    <source>
        <dbReference type="ARBA" id="ARBA00023242"/>
    </source>
</evidence>
<dbReference type="Proteomes" id="UP000230233">
    <property type="component" value="Chromosome V"/>
</dbReference>
<dbReference type="FunFam" id="3.40.50.1000:FF:000051">
    <property type="entry name" value="Phospholysine phosphohistidine inorganic pyrophosphate phosphatase"/>
    <property type="match status" value="1"/>
</dbReference>
<name>A0A2G5TGK0_9PELO</name>
<keyword evidence="7" id="KW-0479">Metal-binding</keyword>
<keyword evidence="10" id="KW-0539">Nucleus</keyword>
<dbReference type="InterPro" id="IPR023214">
    <property type="entry name" value="HAD_sf"/>
</dbReference>
<sequence length="278" mass="30857">MRMRSNEKSGKGMSNGRAVNGFLLDITGVLYNSIYKSDGVAIAKSAEAVDFLYKHSNVKFLSNAKGNSNRNVARRLQRLGINVREEDVITPAPVVAQYCREHKLRPHLFVREDVLQYFDGIDTSSPNCVVMGEVEEGFSFERINRAFRVLIDMPKPLLITMGNGKFFQRVDGPCIDVGAFAAALKFSTNCEVLNIGKPSRFYFEQGINALGMKPEEIVMVGDDLMSDVGGAQACGMRGIQVRTGKWRPDFEKLPVTPDLTADCLYDAVKLIADNGFRL</sequence>
<organism evidence="14 15">
    <name type="scientific">Caenorhabditis nigoni</name>
    <dbReference type="NCBI Taxonomy" id="1611254"/>
    <lineage>
        <taxon>Eukaryota</taxon>
        <taxon>Metazoa</taxon>
        <taxon>Ecdysozoa</taxon>
        <taxon>Nematoda</taxon>
        <taxon>Chromadorea</taxon>
        <taxon>Rhabditida</taxon>
        <taxon>Rhabditina</taxon>
        <taxon>Rhabditomorpha</taxon>
        <taxon>Rhabditoidea</taxon>
        <taxon>Rhabditidae</taxon>
        <taxon>Peloderinae</taxon>
        <taxon>Caenorhabditis</taxon>
    </lineage>
</organism>
<evidence type="ECO:0000256" key="11">
    <source>
        <dbReference type="ARBA" id="ARBA00037258"/>
    </source>
</evidence>
<evidence type="ECO:0000256" key="4">
    <source>
        <dbReference type="ARBA" id="ARBA00007958"/>
    </source>
</evidence>
<gene>
    <name evidence="14" type="primary">Cni-C13C4.4</name>
    <name evidence="14" type="synonym">Cnig_chr_V.g18968</name>
    <name evidence="14" type="ORF">B9Z55_018968</name>
</gene>
<evidence type="ECO:0000256" key="12">
    <source>
        <dbReference type="ARBA" id="ARBA00039357"/>
    </source>
</evidence>
<dbReference type="OrthoDB" id="426235at2759"/>
<dbReference type="InterPro" id="IPR006357">
    <property type="entry name" value="HAD-SF_hydro_IIA"/>
</dbReference>
<comment type="subcellular location">
    <subcellularLocation>
        <location evidence="3">Cytoplasm</location>
    </subcellularLocation>
    <subcellularLocation>
        <location evidence="2">Nucleus</location>
    </subcellularLocation>
</comment>
<evidence type="ECO:0000256" key="1">
    <source>
        <dbReference type="ARBA" id="ARBA00001946"/>
    </source>
</evidence>
<dbReference type="PANTHER" id="PTHR19288:SF44">
    <property type="entry name" value="PHOSPHOLYSINE PHOSPHOHISTIDINE INORGANIC PYROPHOSPHATE PHOSPHATASE"/>
    <property type="match status" value="1"/>
</dbReference>
<dbReference type="GO" id="GO:0004427">
    <property type="term" value="F:inorganic diphosphate phosphatase activity"/>
    <property type="evidence" value="ECO:0007669"/>
    <property type="project" value="UniProtKB-EC"/>
</dbReference>
<comment type="caution">
    <text evidence="14">The sequence shown here is derived from an EMBL/GenBank/DDBJ whole genome shotgun (WGS) entry which is preliminary data.</text>
</comment>
<comment type="catalytic activity">
    <reaction evidence="13">
        <text>diphosphate + H2O = 2 phosphate + H(+)</text>
        <dbReference type="Rhea" id="RHEA:24576"/>
        <dbReference type="ChEBI" id="CHEBI:15377"/>
        <dbReference type="ChEBI" id="CHEBI:15378"/>
        <dbReference type="ChEBI" id="CHEBI:33019"/>
        <dbReference type="ChEBI" id="CHEBI:43474"/>
        <dbReference type="EC" id="3.6.1.1"/>
    </reaction>
</comment>
<dbReference type="PANTHER" id="PTHR19288">
    <property type="entry name" value="4-NITROPHENYLPHOSPHATASE-RELATED"/>
    <property type="match status" value="1"/>
</dbReference>
<dbReference type="AlphaFoldDB" id="A0A2G5TGK0"/>
<evidence type="ECO:0000256" key="7">
    <source>
        <dbReference type="ARBA" id="ARBA00022723"/>
    </source>
</evidence>
<dbReference type="STRING" id="1611254.A0A2G5TGK0"/>
<dbReference type="GO" id="GO:0005829">
    <property type="term" value="C:cytosol"/>
    <property type="evidence" value="ECO:0007669"/>
    <property type="project" value="TreeGrafter"/>
</dbReference>
<dbReference type="NCBIfam" id="TIGR01458">
    <property type="entry name" value="HAD-SF-IIA-hyp3"/>
    <property type="match status" value="1"/>
</dbReference>
<evidence type="ECO:0000256" key="8">
    <source>
        <dbReference type="ARBA" id="ARBA00022801"/>
    </source>
</evidence>
<dbReference type="EMBL" id="PDUG01000005">
    <property type="protein sequence ID" value="PIC26380.1"/>
    <property type="molecule type" value="Genomic_DNA"/>
</dbReference>
<proteinExistence type="inferred from homology"/>
<evidence type="ECO:0000256" key="5">
    <source>
        <dbReference type="ARBA" id="ARBA00012146"/>
    </source>
</evidence>
<dbReference type="InterPro" id="IPR036412">
    <property type="entry name" value="HAD-like_sf"/>
</dbReference>
<dbReference type="GO" id="GO:0016791">
    <property type="term" value="F:phosphatase activity"/>
    <property type="evidence" value="ECO:0007669"/>
    <property type="project" value="InterPro"/>
</dbReference>
<dbReference type="SUPFAM" id="SSF56784">
    <property type="entry name" value="HAD-like"/>
    <property type="match status" value="1"/>
</dbReference>
<dbReference type="Pfam" id="PF13344">
    <property type="entry name" value="Hydrolase_6"/>
    <property type="match status" value="1"/>
</dbReference>
<keyword evidence="15" id="KW-1185">Reference proteome</keyword>
<evidence type="ECO:0000256" key="3">
    <source>
        <dbReference type="ARBA" id="ARBA00004496"/>
    </source>
</evidence>
<keyword evidence="9" id="KW-0460">Magnesium</keyword>
<evidence type="ECO:0000256" key="2">
    <source>
        <dbReference type="ARBA" id="ARBA00004123"/>
    </source>
</evidence>
<dbReference type="Pfam" id="PF13242">
    <property type="entry name" value="Hydrolase_like"/>
    <property type="match status" value="1"/>
</dbReference>
<reference evidence="15" key="1">
    <citation type="submission" date="2017-10" db="EMBL/GenBank/DDBJ databases">
        <title>Rapid genome shrinkage in a self-fertile nematode reveals novel sperm competition proteins.</title>
        <authorList>
            <person name="Yin D."/>
            <person name="Schwarz E.M."/>
            <person name="Thomas C.G."/>
            <person name="Felde R.L."/>
            <person name="Korf I.F."/>
            <person name="Cutter A.D."/>
            <person name="Schartner C.M."/>
            <person name="Ralston E.J."/>
            <person name="Meyer B.J."/>
            <person name="Haag E.S."/>
        </authorList>
    </citation>
    <scope>NUCLEOTIDE SEQUENCE [LARGE SCALE GENOMIC DNA]</scope>
    <source>
        <strain evidence="15">JU1422</strain>
    </source>
</reference>
<dbReference type="InterPro" id="IPR006355">
    <property type="entry name" value="LHPP/HDHD2"/>
</dbReference>
<dbReference type="Gene3D" id="3.40.50.1000">
    <property type="entry name" value="HAD superfamily/HAD-like"/>
    <property type="match status" value="2"/>
</dbReference>
<comment type="function">
    <text evidence="11">Phosphatase that hydrolyzes imidodiphosphate, 3-phosphohistidine and 6-phospholysine. Has broad substrate specificity and can also hydrolyze inorganic diphosphate, but with lower efficiency.</text>
</comment>
<evidence type="ECO:0000313" key="14">
    <source>
        <dbReference type="EMBL" id="PIC26380.1"/>
    </source>
</evidence>
<keyword evidence="6" id="KW-0963">Cytoplasm</keyword>
<evidence type="ECO:0000256" key="9">
    <source>
        <dbReference type="ARBA" id="ARBA00022842"/>
    </source>
</evidence>
<comment type="similarity">
    <text evidence="4">Belongs to the HAD-like hydrolase superfamily.</text>
</comment>
<keyword evidence="8" id="KW-0378">Hydrolase</keyword>